<keyword evidence="1" id="KW-1133">Transmembrane helix</keyword>
<feature type="transmembrane region" description="Helical" evidence="1">
    <location>
        <begin position="206"/>
        <end position="230"/>
    </location>
</feature>
<keyword evidence="1" id="KW-0472">Membrane</keyword>
<dbReference type="InterPro" id="IPR032871">
    <property type="entry name" value="AHH_dom_containing"/>
</dbReference>
<evidence type="ECO:0000256" key="1">
    <source>
        <dbReference type="SAM" id="Phobius"/>
    </source>
</evidence>
<proteinExistence type="predicted"/>
<evidence type="ECO:0000313" key="5">
    <source>
        <dbReference type="Proteomes" id="UP000321514"/>
    </source>
</evidence>
<dbReference type="Proteomes" id="UP000321514">
    <property type="component" value="Unassembled WGS sequence"/>
</dbReference>
<protein>
    <submittedName>
        <fullName evidence="3">A nuclease family of the HNH/ENDO VII superfamily with conserved AHH</fullName>
    </submittedName>
</protein>
<dbReference type="Pfam" id="PF14412">
    <property type="entry name" value="AHH"/>
    <property type="match status" value="1"/>
</dbReference>
<keyword evidence="1" id="KW-0812">Transmembrane</keyword>
<sequence length="447" mass="48174">MSPRWYVALLMLLVGVGCSSSRVVRLDTGSEVFTLTPHEEEGAELVEARLEDDEFEDAMKSLSRDVVPSNNPMHQARELFGLPSRSGLYLYEHRTHRLSARDVPSGEGPHLLEAYADEEMTQAYGRWCRNKGTPGDCLSLLEEGPLLGSDGKYVLAMAIAMGSVWDESAEALDDMTNPRQVLSVVMASVTMYMLLWALPEPVSKGLATLLTATAIAYLGVDTVLGIIGGWCVLVRDVDRATTFEQLDEAGSAFGAVLGENAARIFVMLATAAIGSTAGLAAKSARLPGSAQAALAVESQAGFQFAAVGAVRSVAVSGEGFTIALAPNALAMAGQRNGASKPHRHHIATDKNSISAVQGGPWTPQFRRIFRKAGMKLKDPENIVEVRGHKGPHPRPYHEAIYERLNSATRACRTVEACRKALTTELQALSMEVRTKGTRLNELVTRGK</sequence>
<comment type="caution">
    <text evidence="2">The sequence shown here is derived from an EMBL/GenBank/DDBJ whole genome shotgun (WGS) entry which is preliminary data.</text>
</comment>
<dbReference type="EMBL" id="BJXR01000017">
    <property type="protein sequence ID" value="GEN06801.1"/>
    <property type="molecule type" value="Genomic_DNA"/>
</dbReference>
<dbReference type="PROSITE" id="PS51257">
    <property type="entry name" value="PROKAR_LIPOPROTEIN"/>
    <property type="match status" value="1"/>
</dbReference>
<accession>A0A511SY09</accession>
<keyword evidence="4" id="KW-1185">Reference proteome</keyword>
<organism evidence="2 5">
    <name type="scientific">Myxococcus fulvus</name>
    <dbReference type="NCBI Taxonomy" id="33"/>
    <lineage>
        <taxon>Bacteria</taxon>
        <taxon>Pseudomonadati</taxon>
        <taxon>Myxococcota</taxon>
        <taxon>Myxococcia</taxon>
        <taxon>Myxococcales</taxon>
        <taxon>Cystobacterineae</taxon>
        <taxon>Myxococcaceae</taxon>
        <taxon>Myxococcus</taxon>
    </lineage>
</organism>
<evidence type="ECO:0000313" key="4">
    <source>
        <dbReference type="Proteomes" id="UP000183760"/>
    </source>
</evidence>
<dbReference type="Proteomes" id="UP000183760">
    <property type="component" value="Unassembled WGS sequence"/>
</dbReference>
<dbReference type="OrthoDB" id="5378675at2"/>
<name>A0A511SY09_MYXFU</name>
<gene>
    <name evidence="2" type="ORF">MFU01_18380</name>
    <name evidence="3" type="ORF">SAMN05443572_104571</name>
</gene>
<feature type="transmembrane region" description="Helical" evidence="1">
    <location>
        <begin position="181"/>
        <end position="199"/>
    </location>
</feature>
<dbReference type="EMBL" id="FOIB01000004">
    <property type="protein sequence ID" value="SEU04789.1"/>
    <property type="molecule type" value="Genomic_DNA"/>
</dbReference>
<dbReference type="RefSeq" id="WP_074954042.1">
    <property type="nucleotide sequence ID" value="NZ_BJXR01000017.1"/>
</dbReference>
<evidence type="ECO:0000313" key="2">
    <source>
        <dbReference type="EMBL" id="GEN06801.1"/>
    </source>
</evidence>
<dbReference type="AlphaFoldDB" id="A0A511SY09"/>
<reference evidence="3 4" key="1">
    <citation type="submission" date="2016-10" db="EMBL/GenBank/DDBJ databases">
        <authorList>
            <person name="Varghese N."/>
            <person name="Submissions S."/>
        </authorList>
    </citation>
    <scope>NUCLEOTIDE SEQUENCE [LARGE SCALE GENOMIC DNA]</scope>
    <source>
        <strain evidence="3 4">DSM 16525</strain>
    </source>
</reference>
<evidence type="ECO:0000313" key="3">
    <source>
        <dbReference type="EMBL" id="SEU04789.1"/>
    </source>
</evidence>
<reference evidence="2 5" key="2">
    <citation type="submission" date="2019-07" db="EMBL/GenBank/DDBJ databases">
        <title>Whole genome shotgun sequence of Myxococcus fulvus NBRC 100333.</title>
        <authorList>
            <person name="Hosoyama A."/>
            <person name="Uohara A."/>
            <person name="Ohji S."/>
            <person name="Ichikawa N."/>
        </authorList>
    </citation>
    <scope>NUCLEOTIDE SEQUENCE [LARGE SCALE GENOMIC DNA]</scope>
    <source>
        <strain evidence="2 5">NBRC 100333</strain>
    </source>
</reference>